<comment type="cofactor">
    <cofactor evidence="3">
        <name>FMN</name>
        <dbReference type="ChEBI" id="CHEBI:58210"/>
    </cofactor>
    <text evidence="3">Binds 1 FMN per subunit.</text>
</comment>
<feature type="binding site" evidence="3">
    <location>
        <position position="328"/>
    </location>
    <ligand>
        <name>CTP</name>
        <dbReference type="ChEBI" id="CHEBI:37563"/>
    </ligand>
</feature>
<dbReference type="GO" id="GO:0004632">
    <property type="term" value="F:phosphopantothenate--cysteine ligase activity"/>
    <property type="evidence" value="ECO:0007669"/>
    <property type="project" value="UniProtKB-UniRule"/>
</dbReference>
<feature type="domain" description="Flavoprotein" evidence="5">
    <location>
        <begin position="5"/>
        <end position="175"/>
    </location>
</feature>
<dbReference type="AlphaFoldDB" id="A0A1Y6JWX5"/>
<keyword evidence="2 3" id="KW-0456">Lyase</keyword>
<comment type="catalytic activity">
    <reaction evidence="3 4">
        <text>N-[(R)-4-phosphopantothenoyl]-L-cysteine + H(+) = (R)-4'-phosphopantetheine + CO2</text>
        <dbReference type="Rhea" id="RHEA:16793"/>
        <dbReference type="ChEBI" id="CHEBI:15378"/>
        <dbReference type="ChEBI" id="CHEBI:16526"/>
        <dbReference type="ChEBI" id="CHEBI:59458"/>
        <dbReference type="ChEBI" id="CHEBI:61723"/>
        <dbReference type="EC" id="4.1.1.36"/>
    </reaction>
</comment>
<comment type="catalytic activity">
    <reaction evidence="3 4">
        <text>(R)-4'-phosphopantothenate + L-cysteine + CTP = N-[(R)-4-phosphopantothenoyl]-L-cysteine + CMP + diphosphate + H(+)</text>
        <dbReference type="Rhea" id="RHEA:19397"/>
        <dbReference type="ChEBI" id="CHEBI:10986"/>
        <dbReference type="ChEBI" id="CHEBI:15378"/>
        <dbReference type="ChEBI" id="CHEBI:33019"/>
        <dbReference type="ChEBI" id="CHEBI:35235"/>
        <dbReference type="ChEBI" id="CHEBI:37563"/>
        <dbReference type="ChEBI" id="CHEBI:59458"/>
        <dbReference type="ChEBI" id="CHEBI:60377"/>
        <dbReference type="EC" id="6.3.2.5"/>
    </reaction>
</comment>
<dbReference type="Gene3D" id="3.40.50.1950">
    <property type="entry name" value="Flavin prenyltransferase-like"/>
    <property type="match status" value="1"/>
</dbReference>
<feature type="binding site" evidence="3">
    <location>
        <position position="342"/>
    </location>
    <ligand>
        <name>CTP</name>
        <dbReference type="ChEBI" id="CHEBI:37563"/>
    </ligand>
</feature>
<dbReference type="SUPFAM" id="SSF102645">
    <property type="entry name" value="CoaB-like"/>
    <property type="match status" value="1"/>
</dbReference>
<keyword evidence="3 4" id="KW-0285">Flavoprotein</keyword>
<dbReference type="PANTHER" id="PTHR14359">
    <property type="entry name" value="HOMO-OLIGOMERIC FLAVIN CONTAINING CYS DECARBOXYLASE FAMILY"/>
    <property type="match status" value="1"/>
</dbReference>
<dbReference type="GO" id="GO:0015937">
    <property type="term" value="P:coenzyme A biosynthetic process"/>
    <property type="evidence" value="ECO:0007669"/>
    <property type="project" value="UniProtKB-UniRule"/>
</dbReference>
<dbReference type="InterPro" id="IPR005252">
    <property type="entry name" value="CoaBC"/>
</dbReference>
<feature type="binding site" evidence="3">
    <location>
        <position position="291"/>
    </location>
    <ligand>
        <name>CTP</name>
        <dbReference type="ChEBI" id="CHEBI:37563"/>
    </ligand>
</feature>
<dbReference type="InterPro" id="IPR003382">
    <property type="entry name" value="Flavoprotein"/>
</dbReference>
<dbReference type="GO" id="GO:0046872">
    <property type="term" value="F:metal ion binding"/>
    <property type="evidence" value="ECO:0007669"/>
    <property type="project" value="UniProtKB-KW"/>
</dbReference>
<dbReference type="EC" id="6.3.2.5" evidence="3"/>
<dbReference type="RefSeq" id="WP_087742122.1">
    <property type="nucleotide sequence ID" value="NZ_LT854705.1"/>
</dbReference>
<comment type="cofactor">
    <cofactor evidence="3">
        <name>Mg(2+)</name>
        <dbReference type="ChEBI" id="CHEBI:18420"/>
    </cofactor>
</comment>
<keyword evidence="3 4" id="KW-0436">Ligase</keyword>
<evidence type="ECO:0000256" key="3">
    <source>
        <dbReference type="HAMAP-Rule" id="MF_02225"/>
    </source>
</evidence>
<comment type="similarity">
    <text evidence="3 4">In the N-terminal section; belongs to the HFCD (homo-oligomeric flavin containing Cys decarboxylase) superfamily.</text>
</comment>
<sequence length="405" mass="42657">MLQDKHVTLTVSGSVASYKGAALARELQRAGATVRVVLTAAASRFVTAETFAALTKAPVLTDTGWWHADGKIDHIELADWTDLALAAPASANLMAQFANGLADDAASATWLATAAPKVVVPAMNTHMWQAAATQRHRQQLLADGVQVLTPATGLLAEGYAGQGRFLEPTDIVSQLATLPLDAQTTTALSGKHLLVTAGGTRERLDPVRFLTNDSSGKMGYAVATAAQQAGADVTLITAPTKLPVPSGVTVVPIESTQELADAVLTRLPAADGLVMAAAVADFQPVTAADQKIKKTTDNDELVLRLKKTPDILQAVAANKRPDQVVVGFAAETQNLLENGRQKLTKKHLDLLAANDVSRADIGFNGDNNQVTFLFADGHSDQTPVTSKRAIATTLISHVAEIFNQK</sequence>
<organism evidence="7 8">
    <name type="scientific">Levilactobacillus zymae</name>
    <dbReference type="NCBI Taxonomy" id="267363"/>
    <lineage>
        <taxon>Bacteria</taxon>
        <taxon>Bacillati</taxon>
        <taxon>Bacillota</taxon>
        <taxon>Bacilli</taxon>
        <taxon>Lactobacillales</taxon>
        <taxon>Lactobacillaceae</taxon>
        <taxon>Levilactobacillus</taxon>
    </lineage>
</organism>
<comment type="similarity">
    <text evidence="3 4">In the C-terminal section; belongs to the PPC synthetase family.</text>
</comment>
<comment type="pathway">
    <text evidence="3 4">Cofactor biosynthesis; coenzyme A biosynthesis; CoA from (R)-pantothenate: step 2/5.</text>
</comment>
<dbReference type="NCBIfam" id="TIGR00521">
    <property type="entry name" value="coaBC_dfp"/>
    <property type="match status" value="1"/>
</dbReference>
<dbReference type="Gene3D" id="3.40.50.10300">
    <property type="entry name" value="CoaB-like"/>
    <property type="match status" value="1"/>
</dbReference>
<feature type="region of interest" description="Phosphopantothenoylcysteine decarboxylase" evidence="3">
    <location>
        <begin position="1"/>
        <end position="192"/>
    </location>
</feature>
<gene>
    <name evidence="3" type="primary">coaBC</name>
    <name evidence="7" type="ORF">LZ3411_1407</name>
</gene>
<comment type="function">
    <text evidence="3">Catalyzes two sequential steps in the biosynthesis of coenzyme A. In the first step cysteine is conjugated to 4'-phosphopantothenate to form 4-phosphopantothenoylcysteine. In the second step the latter compound is decarboxylated to form 4'-phosphopantotheine.</text>
</comment>
<reference evidence="8" key="1">
    <citation type="submission" date="2017-05" db="EMBL/GenBank/DDBJ databases">
        <authorList>
            <person name="Papadimitriou K."/>
        </authorList>
    </citation>
    <scope>NUCLEOTIDE SEQUENCE [LARGE SCALE GENOMIC DNA]</scope>
    <source>
        <strain evidence="8">ACA-DC 3411</strain>
    </source>
</reference>
<dbReference type="PANTHER" id="PTHR14359:SF6">
    <property type="entry name" value="PHOSPHOPANTOTHENOYLCYSTEINE DECARBOXYLASE"/>
    <property type="match status" value="1"/>
</dbReference>
<dbReference type="EC" id="4.1.1.36" evidence="3"/>
<dbReference type="GO" id="GO:0004633">
    <property type="term" value="F:phosphopantothenoylcysteine decarboxylase activity"/>
    <property type="evidence" value="ECO:0007669"/>
    <property type="project" value="UniProtKB-UniRule"/>
</dbReference>
<keyword evidence="3" id="KW-0460">Magnesium</keyword>
<name>A0A1Y6JWX5_9LACO</name>
<dbReference type="HAMAP" id="MF_02225">
    <property type="entry name" value="CoaBC"/>
    <property type="match status" value="1"/>
</dbReference>
<dbReference type="GO" id="GO:0071513">
    <property type="term" value="C:phosphopantothenoylcysteine decarboxylase complex"/>
    <property type="evidence" value="ECO:0007669"/>
    <property type="project" value="TreeGrafter"/>
</dbReference>
<feature type="binding site" evidence="3">
    <location>
        <begin position="309"/>
        <end position="312"/>
    </location>
    <ligand>
        <name>CTP</name>
        <dbReference type="ChEBI" id="CHEBI:37563"/>
    </ligand>
</feature>
<feature type="domain" description="DNA/pantothenate metabolism flavoprotein C-terminal" evidence="6">
    <location>
        <begin position="188"/>
        <end position="400"/>
    </location>
</feature>
<dbReference type="KEGG" id="lzy:LZ3411_1407"/>
<evidence type="ECO:0000313" key="7">
    <source>
        <dbReference type="EMBL" id="SMS14457.1"/>
    </source>
</evidence>
<feature type="region of interest" description="Phosphopantothenate--cysteine ligase" evidence="3">
    <location>
        <begin position="193"/>
        <end position="405"/>
    </location>
</feature>
<dbReference type="InterPro" id="IPR036551">
    <property type="entry name" value="Flavin_trans-like"/>
</dbReference>
<dbReference type="InterPro" id="IPR035929">
    <property type="entry name" value="CoaB-like_sf"/>
</dbReference>
<dbReference type="EMBL" id="LT854705">
    <property type="protein sequence ID" value="SMS14457.1"/>
    <property type="molecule type" value="Genomic_DNA"/>
</dbReference>
<evidence type="ECO:0000256" key="2">
    <source>
        <dbReference type="ARBA" id="ARBA00023239"/>
    </source>
</evidence>
<dbReference type="GO" id="GO:0010181">
    <property type="term" value="F:FMN binding"/>
    <property type="evidence" value="ECO:0007669"/>
    <property type="project" value="UniProtKB-UniRule"/>
</dbReference>
<dbReference type="InterPro" id="IPR007085">
    <property type="entry name" value="DNA/pantothenate-metab_flavo_C"/>
</dbReference>
<feature type="binding site" evidence="3">
    <location>
        <position position="346"/>
    </location>
    <ligand>
        <name>CTP</name>
        <dbReference type="ChEBI" id="CHEBI:37563"/>
    </ligand>
</feature>
<dbReference type="Pfam" id="PF02441">
    <property type="entry name" value="Flavoprotein"/>
    <property type="match status" value="1"/>
</dbReference>
<keyword evidence="1 3" id="KW-0210">Decarboxylase</keyword>
<comment type="function">
    <text evidence="4">Catalyzes two steps in the biosynthesis of coenzyme A. In the first step cysteine is conjugated to 4'-phosphopantothenate to form 4-phosphopantothenoylcysteine, in the latter compound is decarboxylated to form 4'-phosphopantotheine.</text>
</comment>
<comment type="pathway">
    <text evidence="3 4">Cofactor biosynthesis; coenzyme A biosynthesis; CoA from (R)-pantothenate: step 3/5.</text>
</comment>
<evidence type="ECO:0000259" key="5">
    <source>
        <dbReference type="Pfam" id="PF02441"/>
    </source>
</evidence>
<evidence type="ECO:0000256" key="4">
    <source>
        <dbReference type="RuleBase" id="RU364078"/>
    </source>
</evidence>
<evidence type="ECO:0000313" key="8">
    <source>
        <dbReference type="Proteomes" id="UP000195412"/>
    </source>
</evidence>
<keyword evidence="3" id="KW-0511">Multifunctional enzyme</keyword>
<dbReference type="SUPFAM" id="SSF52507">
    <property type="entry name" value="Homo-oligomeric flavin-containing Cys decarboxylases, HFCD"/>
    <property type="match status" value="1"/>
</dbReference>
<comment type="caution">
    <text evidence="3">Lacks conserved residue(s) required for the propagation of feature annotation.</text>
</comment>
<dbReference type="Pfam" id="PF04127">
    <property type="entry name" value="DFP"/>
    <property type="match status" value="1"/>
</dbReference>
<keyword evidence="3" id="KW-0479">Metal-binding</keyword>
<dbReference type="GO" id="GO:0015941">
    <property type="term" value="P:pantothenate catabolic process"/>
    <property type="evidence" value="ECO:0007669"/>
    <property type="project" value="InterPro"/>
</dbReference>
<dbReference type="UniPathway" id="UPA00241">
    <property type="reaction ID" value="UER00353"/>
</dbReference>
<keyword evidence="3 4" id="KW-0288">FMN</keyword>
<feature type="binding site" evidence="3">
    <location>
        <position position="281"/>
    </location>
    <ligand>
        <name>CTP</name>
        <dbReference type="ChEBI" id="CHEBI:37563"/>
    </ligand>
</feature>
<accession>A0A1Y6JWX5</accession>
<protein>
    <recommendedName>
        <fullName evidence="3">Coenzyme A biosynthesis bifunctional protein CoaBC</fullName>
    </recommendedName>
    <alternativeName>
        <fullName evidence="3">DNA/pantothenate metabolism flavoprotein</fullName>
    </alternativeName>
    <alternativeName>
        <fullName evidence="3">Phosphopantothenoylcysteine synthetase/decarboxylase</fullName>
        <shortName evidence="3">PPCS-PPCDC</shortName>
    </alternativeName>
    <domain>
        <recommendedName>
            <fullName evidence="3">Phosphopantothenoylcysteine decarboxylase</fullName>
            <shortName evidence="3">PPC decarboxylase</shortName>
            <shortName evidence="3">PPC-DC</shortName>
            <ecNumber evidence="3">4.1.1.36</ecNumber>
        </recommendedName>
        <alternativeName>
            <fullName evidence="3">CoaC</fullName>
        </alternativeName>
    </domain>
    <domain>
        <recommendedName>
            <fullName evidence="3">Phosphopantothenate--cysteine ligase</fullName>
            <ecNumber evidence="3">6.3.2.5</ecNumber>
        </recommendedName>
        <alternativeName>
            <fullName evidence="3">CoaB</fullName>
        </alternativeName>
        <alternativeName>
            <fullName evidence="3">Phosphopantothenoylcysteine synthetase</fullName>
            <shortName evidence="3">PPC synthetase</shortName>
            <shortName evidence="3">PPC-S</shortName>
        </alternativeName>
    </domain>
</protein>
<dbReference type="Proteomes" id="UP000195412">
    <property type="component" value="Chromosome I"/>
</dbReference>
<proteinExistence type="inferred from homology"/>
<evidence type="ECO:0000259" key="6">
    <source>
        <dbReference type="Pfam" id="PF04127"/>
    </source>
</evidence>
<evidence type="ECO:0000256" key="1">
    <source>
        <dbReference type="ARBA" id="ARBA00022793"/>
    </source>
</evidence>